<evidence type="ECO:0000313" key="4">
    <source>
        <dbReference type="Proteomes" id="UP000324176"/>
    </source>
</evidence>
<gene>
    <name evidence="1" type="ORF">AAW31_12415</name>
    <name evidence="2" type="ORF">BCL69_10789</name>
</gene>
<dbReference type="EMBL" id="CP011451">
    <property type="protein sequence ID" value="AKH38422.1"/>
    <property type="molecule type" value="Genomic_DNA"/>
</dbReference>
<dbReference type="KEGG" id="nco:AAW31_12415"/>
<organism evidence="1 3">
    <name type="scientific">Nitrosomonas communis</name>
    <dbReference type="NCBI Taxonomy" id="44574"/>
    <lineage>
        <taxon>Bacteria</taxon>
        <taxon>Pseudomonadati</taxon>
        <taxon>Pseudomonadota</taxon>
        <taxon>Betaproteobacteria</taxon>
        <taxon>Nitrosomonadales</taxon>
        <taxon>Nitrosomonadaceae</taxon>
        <taxon>Nitrosomonas</taxon>
    </lineage>
</organism>
<dbReference type="RefSeq" id="WP_046850468.1">
    <property type="nucleotide sequence ID" value="NZ_CP011451.1"/>
</dbReference>
<sequence length="168" mass="19048">MSRFFIALLFVLFVTFPVYDVKSAHEKRLDEIAERGSHVMPFDLDKTIHIFTKTNEGGLQQVIAKDKSDSEQIHLIRKHLLGISTEFSQGDFSKPAQIHGDDMPGLAVLQSAKVDQILIEYKELPDGAQISYSSQSPPFIEAIHQWFDAQLSDHARHAMPGHPHKHQH</sequence>
<dbReference type="Proteomes" id="UP000324176">
    <property type="component" value="Unassembled WGS sequence"/>
</dbReference>
<evidence type="ECO:0000313" key="3">
    <source>
        <dbReference type="Proteomes" id="UP000034156"/>
    </source>
</evidence>
<dbReference type="Proteomes" id="UP000034156">
    <property type="component" value="Chromosome"/>
</dbReference>
<dbReference type="EMBL" id="VNHT01000078">
    <property type="protein sequence ID" value="TYP78291.1"/>
    <property type="molecule type" value="Genomic_DNA"/>
</dbReference>
<dbReference type="GO" id="GO:0016740">
    <property type="term" value="F:transferase activity"/>
    <property type="evidence" value="ECO:0007669"/>
    <property type="project" value="UniProtKB-KW"/>
</dbReference>
<name>A0A0F7KHS4_9PROT</name>
<dbReference type="OrthoDB" id="5573113at2"/>
<dbReference type="AlphaFoldDB" id="A0A0F7KHS4"/>
<dbReference type="PATRIC" id="fig|44574.3.peg.3008"/>
<keyword evidence="1" id="KW-0808">Transferase</keyword>
<protein>
    <submittedName>
        <fullName evidence="1">Aspartate carbamoyltransferase</fullName>
    </submittedName>
</protein>
<reference evidence="2 4" key="3">
    <citation type="submission" date="2019-07" db="EMBL/GenBank/DDBJ databases">
        <title>Active sludge and wastewater microbial communities from Klosterneuburg, Austria.</title>
        <authorList>
            <person name="Wagner M."/>
        </authorList>
    </citation>
    <scope>NUCLEOTIDE SEQUENCE [LARGE SCALE GENOMIC DNA]</scope>
    <source>
        <strain evidence="2 4">Nm2</strain>
    </source>
</reference>
<accession>A0A0F7KHS4</accession>
<reference evidence="3" key="1">
    <citation type="submission" date="2015-05" db="EMBL/GenBank/DDBJ databases">
        <title>Draft genome of Nitrosomonas communis strain Nm2.</title>
        <authorList>
            <person name="Kozlowski J.A."/>
            <person name="Kits K.D."/>
            <person name="Stein L.Y."/>
        </authorList>
    </citation>
    <scope>NUCLEOTIDE SEQUENCE [LARGE SCALE GENOMIC DNA]</scope>
    <source>
        <strain evidence="3">Nm2</strain>
    </source>
</reference>
<evidence type="ECO:0000313" key="1">
    <source>
        <dbReference type="EMBL" id="AKH38422.1"/>
    </source>
</evidence>
<evidence type="ECO:0000313" key="2">
    <source>
        <dbReference type="EMBL" id="TYP78291.1"/>
    </source>
</evidence>
<reference evidence="1 3" key="2">
    <citation type="journal article" date="2016" name="Genome Announc.">
        <title>Genome Sequence of Nitrosomonas communis Strain Nm2, a Mesophilic Ammonia-Oxidizing Bacterium Isolated from Mediterranean Soil.</title>
        <authorList>
            <person name="Kozlowski J.A."/>
            <person name="Kits K.D."/>
            <person name="Stein L.Y."/>
        </authorList>
    </citation>
    <scope>NUCLEOTIDE SEQUENCE [LARGE SCALE GENOMIC DNA]</scope>
    <source>
        <strain evidence="1 3">Nm2</strain>
    </source>
</reference>
<keyword evidence="3" id="KW-1185">Reference proteome</keyword>
<proteinExistence type="predicted"/>